<dbReference type="SUPFAM" id="SSF50249">
    <property type="entry name" value="Nucleic acid-binding proteins"/>
    <property type="match status" value="2"/>
</dbReference>
<dbReference type="PROSITE" id="PS51857">
    <property type="entry name" value="CSD_2"/>
    <property type="match status" value="2"/>
</dbReference>
<evidence type="ECO:0000313" key="2">
    <source>
        <dbReference type="EMBL" id="PZO73867.1"/>
    </source>
</evidence>
<gene>
    <name evidence="2" type="ORF">DI640_09075</name>
</gene>
<dbReference type="InterPro" id="IPR002059">
    <property type="entry name" value="CSP_DNA-bd"/>
</dbReference>
<feature type="domain" description="CSD" evidence="1">
    <location>
        <begin position="150"/>
        <end position="215"/>
    </location>
</feature>
<organism evidence="2 3">
    <name type="scientific">Sphingomonas taxi</name>
    <dbReference type="NCBI Taxonomy" id="1549858"/>
    <lineage>
        <taxon>Bacteria</taxon>
        <taxon>Pseudomonadati</taxon>
        <taxon>Pseudomonadota</taxon>
        <taxon>Alphaproteobacteria</taxon>
        <taxon>Sphingomonadales</taxon>
        <taxon>Sphingomonadaceae</taxon>
        <taxon>Sphingomonas</taxon>
    </lineage>
</organism>
<dbReference type="InterPro" id="IPR050181">
    <property type="entry name" value="Cold_shock_domain"/>
</dbReference>
<dbReference type="InterPro" id="IPR012340">
    <property type="entry name" value="NA-bd_OB-fold"/>
</dbReference>
<dbReference type="SMART" id="SM00357">
    <property type="entry name" value="CSP"/>
    <property type="match status" value="2"/>
</dbReference>
<sequence>MIGVPGSVSQPVLEVAEESVSADAVATIDEGGGDGRAVEGHAVEGRAVDVRAIGGVIKWFDVTRGFGFAVADDAAVGDILVHFSVLQPHGRRSLPEGARVETLAVQRGRGFQAREIVSIDMTNAVEETVRPPTSPDRIDPIAMIDAAGPYEAAAVKWFNRLKGYGFLVRGADGSDIFVHMETLRRAGIESVEPDQPLRVRVVAGRKGPLAVAVEEDLG</sequence>
<comment type="caution">
    <text evidence="2">The sequence shown here is derived from an EMBL/GenBank/DDBJ whole genome shotgun (WGS) entry which is preliminary data.</text>
</comment>
<name>A0A2W4YXP1_9SPHN</name>
<accession>A0A2W4YXP1</accession>
<reference evidence="2 3" key="1">
    <citation type="submission" date="2017-08" db="EMBL/GenBank/DDBJ databases">
        <title>Infants hospitalized years apart are colonized by the same room-sourced microbial strains.</title>
        <authorList>
            <person name="Brooks B."/>
            <person name="Olm M.R."/>
            <person name="Firek B.A."/>
            <person name="Baker R."/>
            <person name="Thomas B.C."/>
            <person name="Morowitz M.J."/>
            <person name="Banfield J.F."/>
        </authorList>
    </citation>
    <scope>NUCLEOTIDE SEQUENCE [LARGE SCALE GENOMIC DNA]</scope>
    <source>
        <strain evidence="2">S2_018_000_R3_119</strain>
    </source>
</reference>
<dbReference type="PANTHER" id="PTHR11544">
    <property type="entry name" value="COLD SHOCK DOMAIN CONTAINING PROTEINS"/>
    <property type="match status" value="1"/>
</dbReference>
<dbReference type="GO" id="GO:0003676">
    <property type="term" value="F:nucleic acid binding"/>
    <property type="evidence" value="ECO:0007669"/>
    <property type="project" value="InterPro"/>
</dbReference>
<feature type="domain" description="CSD" evidence="1">
    <location>
        <begin position="52"/>
        <end position="118"/>
    </location>
</feature>
<evidence type="ECO:0000313" key="3">
    <source>
        <dbReference type="Proteomes" id="UP000249555"/>
    </source>
</evidence>
<proteinExistence type="predicted"/>
<dbReference type="InterPro" id="IPR011129">
    <property type="entry name" value="CSD"/>
</dbReference>
<dbReference type="EMBL" id="QFMX01000007">
    <property type="protein sequence ID" value="PZO73867.1"/>
    <property type="molecule type" value="Genomic_DNA"/>
</dbReference>
<evidence type="ECO:0000259" key="1">
    <source>
        <dbReference type="PROSITE" id="PS51857"/>
    </source>
</evidence>
<dbReference type="PRINTS" id="PR00050">
    <property type="entry name" value="COLDSHOCK"/>
</dbReference>
<protein>
    <submittedName>
        <fullName evidence="2">Cold-shock protein</fullName>
    </submittedName>
</protein>
<dbReference type="Pfam" id="PF00313">
    <property type="entry name" value="CSD"/>
    <property type="match status" value="2"/>
</dbReference>
<dbReference type="AlphaFoldDB" id="A0A2W4YXP1"/>
<dbReference type="GO" id="GO:0005829">
    <property type="term" value="C:cytosol"/>
    <property type="evidence" value="ECO:0007669"/>
    <property type="project" value="UniProtKB-ARBA"/>
</dbReference>
<dbReference type="Gene3D" id="2.40.50.140">
    <property type="entry name" value="Nucleic acid-binding proteins"/>
    <property type="match status" value="2"/>
</dbReference>
<dbReference type="Proteomes" id="UP000249555">
    <property type="component" value="Unassembled WGS sequence"/>
</dbReference>
<dbReference type="CDD" id="cd04458">
    <property type="entry name" value="CSP_CDS"/>
    <property type="match status" value="2"/>
</dbReference>